<proteinExistence type="predicted"/>
<dbReference type="RefSeq" id="WP_224183482.1">
    <property type="nucleotide sequence ID" value="NZ_CP083592.1"/>
</dbReference>
<evidence type="ECO:0000313" key="1">
    <source>
        <dbReference type="EMBL" id="UOB20268.1"/>
    </source>
</evidence>
<reference evidence="1" key="2">
    <citation type="submission" date="2022-04" db="EMBL/GenBank/DDBJ databases">
        <title>Antimicrobial genetic elements in methicillin-resistant Macrococcus armenti.</title>
        <authorList>
            <person name="Keller J.E."/>
            <person name="Schwendener S."/>
            <person name="Pantucek R."/>
            <person name="Perreten V."/>
        </authorList>
    </citation>
    <scope>NUCLEOTIDE SEQUENCE</scope>
    <source>
        <strain evidence="1">CCM 2609</strain>
    </source>
</reference>
<dbReference type="InterPro" id="IPR013321">
    <property type="entry name" value="Arc_rbn_hlx_hlx"/>
</dbReference>
<organism evidence="1 2">
    <name type="scientific">Macrococcus armenti</name>
    <dbReference type="NCBI Taxonomy" id="2875764"/>
    <lineage>
        <taxon>Bacteria</taxon>
        <taxon>Bacillati</taxon>
        <taxon>Bacillota</taxon>
        <taxon>Bacilli</taxon>
        <taxon>Bacillales</taxon>
        <taxon>Staphylococcaceae</taxon>
        <taxon>Macrococcus</taxon>
    </lineage>
</organism>
<protein>
    <submittedName>
        <fullName evidence="1">Antitoxin MazE</fullName>
    </submittedName>
</protein>
<dbReference type="Gene3D" id="1.10.1220.10">
    <property type="entry name" value="Met repressor-like"/>
    <property type="match status" value="1"/>
</dbReference>
<dbReference type="Proteomes" id="UP000830343">
    <property type="component" value="Chromosome"/>
</dbReference>
<dbReference type="EMBL" id="CP094348">
    <property type="protein sequence ID" value="UOB20268.1"/>
    <property type="molecule type" value="Genomic_DNA"/>
</dbReference>
<gene>
    <name evidence="1" type="ORF">MRZ06_09770</name>
</gene>
<sequence>MSQKLEQMLIEGYQSMAEINLSIASEHYILECEVNDNHQTLALDGE</sequence>
<accession>A0ABY3ZTP4</accession>
<evidence type="ECO:0000313" key="2">
    <source>
        <dbReference type="Proteomes" id="UP000830343"/>
    </source>
</evidence>
<keyword evidence="2" id="KW-1185">Reference proteome</keyword>
<name>A0ABY3ZTP4_9STAP</name>
<reference evidence="1" key="1">
    <citation type="submission" date="2022-03" db="EMBL/GenBank/DDBJ databases">
        <authorList>
            <person name="Vrbovska V."/>
            <person name="Kovarovic V."/>
            <person name="Botka T."/>
            <person name="Pantucek R."/>
        </authorList>
    </citation>
    <scope>NUCLEOTIDE SEQUENCE</scope>
    <source>
        <strain evidence="1">CCM 2609</strain>
    </source>
</reference>